<evidence type="ECO:0000313" key="4">
    <source>
        <dbReference type="Proteomes" id="UP000006039"/>
    </source>
</evidence>
<sequence length="77" mass="8011">MDGGQSGNWRPARGGMYRDGDGPGDSPGGNDDNECRYAVGLEPEETTLHRAPEPGASLGAVPMSRALSPIFVTVPLV</sequence>
<proteinExistence type="predicted"/>
<protein>
    <submittedName>
        <fullName evidence="2 3">Uncharacterized protein</fullName>
    </submittedName>
</protein>
<organism evidence="2">
    <name type="scientific">Gaeumannomyces tritici (strain R3-111a-1)</name>
    <name type="common">Wheat and barley take-all root rot fungus</name>
    <name type="synonym">Gaeumannomyces graminis var. tritici</name>
    <dbReference type="NCBI Taxonomy" id="644352"/>
    <lineage>
        <taxon>Eukaryota</taxon>
        <taxon>Fungi</taxon>
        <taxon>Dikarya</taxon>
        <taxon>Ascomycota</taxon>
        <taxon>Pezizomycotina</taxon>
        <taxon>Sordariomycetes</taxon>
        <taxon>Sordariomycetidae</taxon>
        <taxon>Magnaporthales</taxon>
        <taxon>Magnaporthaceae</taxon>
        <taxon>Gaeumannomyces</taxon>
    </lineage>
</organism>
<name>J3NUU7_GAET3</name>
<reference evidence="4" key="1">
    <citation type="submission" date="2010-07" db="EMBL/GenBank/DDBJ databases">
        <title>The genome sequence of Gaeumannomyces graminis var. tritici strain R3-111a-1.</title>
        <authorList>
            <consortium name="The Broad Institute Genome Sequencing Platform"/>
            <person name="Ma L.-J."/>
            <person name="Dead R."/>
            <person name="Young S."/>
            <person name="Zeng Q."/>
            <person name="Koehrsen M."/>
            <person name="Alvarado L."/>
            <person name="Berlin A."/>
            <person name="Chapman S.B."/>
            <person name="Chen Z."/>
            <person name="Freedman E."/>
            <person name="Gellesch M."/>
            <person name="Goldberg J."/>
            <person name="Griggs A."/>
            <person name="Gujja S."/>
            <person name="Heilman E.R."/>
            <person name="Heiman D."/>
            <person name="Hepburn T."/>
            <person name="Howarth C."/>
            <person name="Jen D."/>
            <person name="Larson L."/>
            <person name="Mehta T."/>
            <person name="Neiman D."/>
            <person name="Pearson M."/>
            <person name="Roberts A."/>
            <person name="Saif S."/>
            <person name="Shea T."/>
            <person name="Shenoy N."/>
            <person name="Sisk P."/>
            <person name="Stolte C."/>
            <person name="Sykes S."/>
            <person name="Walk T."/>
            <person name="White J."/>
            <person name="Yandava C."/>
            <person name="Haas B."/>
            <person name="Nusbaum C."/>
            <person name="Birren B."/>
        </authorList>
    </citation>
    <scope>NUCLEOTIDE SEQUENCE [LARGE SCALE GENOMIC DNA]</scope>
    <source>
        <strain evidence="4">R3-111a-1</strain>
    </source>
</reference>
<reference evidence="3" key="4">
    <citation type="journal article" date="2015" name="G3 (Bethesda)">
        <title>Genome sequences of three phytopathogenic species of the Magnaporthaceae family of fungi.</title>
        <authorList>
            <person name="Okagaki L.H."/>
            <person name="Nunes C.C."/>
            <person name="Sailsbery J."/>
            <person name="Clay B."/>
            <person name="Brown D."/>
            <person name="John T."/>
            <person name="Oh Y."/>
            <person name="Young N."/>
            <person name="Fitzgerald M."/>
            <person name="Haas B.J."/>
            <person name="Zeng Q."/>
            <person name="Young S."/>
            <person name="Adiconis X."/>
            <person name="Fan L."/>
            <person name="Levin J.Z."/>
            <person name="Mitchell T.K."/>
            <person name="Okubara P.A."/>
            <person name="Farman M.L."/>
            <person name="Kohn L.M."/>
            <person name="Birren B."/>
            <person name="Ma L.-J."/>
            <person name="Dean R.A."/>
        </authorList>
    </citation>
    <scope>NUCLEOTIDE SEQUENCE</scope>
    <source>
        <strain evidence="3">R3-111a-1</strain>
    </source>
</reference>
<evidence type="ECO:0000313" key="3">
    <source>
        <dbReference type="EnsemblFungi" id="EJT79971"/>
    </source>
</evidence>
<dbReference type="AlphaFoldDB" id="J3NUU7"/>
<feature type="region of interest" description="Disordered" evidence="1">
    <location>
        <begin position="1"/>
        <end position="36"/>
    </location>
</feature>
<dbReference type="RefSeq" id="XP_009221116.1">
    <property type="nucleotide sequence ID" value="XM_009222852.1"/>
</dbReference>
<reference evidence="2" key="3">
    <citation type="submission" date="2010-09" db="EMBL/GenBank/DDBJ databases">
        <title>Annotation of Gaeumannomyces graminis var. tritici R3-111a-1.</title>
        <authorList>
            <consortium name="The Broad Institute Genome Sequencing Platform"/>
            <person name="Ma L.-J."/>
            <person name="Dead R."/>
            <person name="Young S.K."/>
            <person name="Zeng Q."/>
            <person name="Gargeya S."/>
            <person name="Fitzgerald M."/>
            <person name="Haas B."/>
            <person name="Abouelleil A."/>
            <person name="Alvarado L."/>
            <person name="Arachchi H.M."/>
            <person name="Berlin A."/>
            <person name="Brown A."/>
            <person name="Chapman S.B."/>
            <person name="Chen Z."/>
            <person name="Dunbar C."/>
            <person name="Freedman E."/>
            <person name="Gearin G."/>
            <person name="Gellesch M."/>
            <person name="Goldberg J."/>
            <person name="Griggs A."/>
            <person name="Gujja S."/>
            <person name="Heiman D."/>
            <person name="Howarth C."/>
            <person name="Larson L."/>
            <person name="Lui A."/>
            <person name="MacDonald P.J.P."/>
            <person name="Mehta T."/>
            <person name="Montmayeur A."/>
            <person name="Murphy C."/>
            <person name="Neiman D."/>
            <person name="Pearson M."/>
            <person name="Priest M."/>
            <person name="Roberts A."/>
            <person name="Saif S."/>
            <person name="Shea T."/>
            <person name="Shenoy N."/>
            <person name="Sisk P."/>
            <person name="Stolte C."/>
            <person name="Sykes S."/>
            <person name="Yandava C."/>
            <person name="Wortman J."/>
            <person name="Nusbaum C."/>
            <person name="Birren B."/>
        </authorList>
    </citation>
    <scope>NUCLEOTIDE SEQUENCE</scope>
    <source>
        <strain evidence="2">R3-111a-1</strain>
    </source>
</reference>
<keyword evidence="4" id="KW-1185">Reference proteome</keyword>
<dbReference type="Proteomes" id="UP000006039">
    <property type="component" value="Unassembled WGS sequence"/>
</dbReference>
<evidence type="ECO:0000313" key="2">
    <source>
        <dbReference type="EMBL" id="EJT79971.1"/>
    </source>
</evidence>
<accession>J3NUU7</accession>
<dbReference type="VEuPathDB" id="FungiDB:GGTG_05053"/>
<dbReference type="EnsemblFungi" id="EJT79971">
    <property type="protein sequence ID" value="EJT79971"/>
    <property type="gene ID" value="GGTG_05053"/>
</dbReference>
<reference evidence="3" key="5">
    <citation type="submission" date="2018-04" db="UniProtKB">
        <authorList>
            <consortium name="EnsemblFungi"/>
        </authorList>
    </citation>
    <scope>IDENTIFICATION</scope>
    <source>
        <strain evidence="3">R3-111a-1</strain>
    </source>
</reference>
<reference evidence="2" key="2">
    <citation type="submission" date="2010-07" db="EMBL/GenBank/DDBJ databases">
        <authorList>
            <consortium name="The Broad Institute Genome Sequencing Platform"/>
            <consortium name="Broad Institute Genome Sequencing Center for Infectious Disease"/>
            <person name="Ma L.-J."/>
            <person name="Dead R."/>
            <person name="Young S."/>
            <person name="Zeng Q."/>
            <person name="Koehrsen M."/>
            <person name="Alvarado L."/>
            <person name="Berlin A."/>
            <person name="Chapman S.B."/>
            <person name="Chen Z."/>
            <person name="Freedman E."/>
            <person name="Gellesch M."/>
            <person name="Goldberg J."/>
            <person name="Griggs A."/>
            <person name="Gujja S."/>
            <person name="Heilman E.R."/>
            <person name="Heiman D."/>
            <person name="Hepburn T."/>
            <person name="Howarth C."/>
            <person name="Jen D."/>
            <person name="Larson L."/>
            <person name="Mehta T."/>
            <person name="Neiman D."/>
            <person name="Pearson M."/>
            <person name="Roberts A."/>
            <person name="Saif S."/>
            <person name="Shea T."/>
            <person name="Shenoy N."/>
            <person name="Sisk P."/>
            <person name="Stolte C."/>
            <person name="Sykes S."/>
            <person name="Walk T."/>
            <person name="White J."/>
            <person name="Yandava C."/>
            <person name="Haas B."/>
            <person name="Nusbaum C."/>
            <person name="Birren B."/>
        </authorList>
    </citation>
    <scope>NUCLEOTIDE SEQUENCE</scope>
    <source>
        <strain evidence="2">R3-111a-1</strain>
    </source>
</reference>
<evidence type="ECO:0000256" key="1">
    <source>
        <dbReference type="SAM" id="MobiDB-lite"/>
    </source>
</evidence>
<gene>
    <name evidence="3" type="primary">20345511</name>
    <name evidence="2" type="ORF">GGTG_05053</name>
</gene>
<dbReference type="GeneID" id="20345511"/>
<dbReference type="EMBL" id="GL385396">
    <property type="protein sequence ID" value="EJT79971.1"/>
    <property type="molecule type" value="Genomic_DNA"/>
</dbReference>
<dbReference type="HOGENOM" id="CLU_2638200_0_0_1"/>